<evidence type="ECO:0000256" key="5">
    <source>
        <dbReference type="SAM" id="SignalP"/>
    </source>
</evidence>
<dbReference type="PANTHER" id="PTHR40079">
    <property type="entry name" value="MANNAN ENDO-1,4-BETA-MANNOSIDASE E-RELATED"/>
    <property type="match status" value="1"/>
</dbReference>
<dbReference type="InterPro" id="IPR000805">
    <property type="entry name" value="Glyco_hydro_26"/>
</dbReference>
<evidence type="ECO:0000256" key="1">
    <source>
        <dbReference type="ARBA" id="ARBA00007754"/>
    </source>
</evidence>
<dbReference type="GO" id="GO:0016787">
    <property type="term" value="F:hydrolase activity"/>
    <property type="evidence" value="ECO:0007669"/>
    <property type="project" value="UniProtKB-KW"/>
</dbReference>
<comment type="similarity">
    <text evidence="1 4">Belongs to the glycosyl hydrolase 26 family.</text>
</comment>
<dbReference type="SUPFAM" id="SSF56988">
    <property type="entry name" value="Anthrax protective antigen"/>
    <property type="match status" value="1"/>
</dbReference>
<dbReference type="SUPFAM" id="SSF51445">
    <property type="entry name" value="(Trans)glycosidases"/>
    <property type="match status" value="1"/>
</dbReference>
<keyword evidence="5" id="KW-0732">Signal</keyword>
<evidence type="ECO:0000256" key="2">
    <source>
        <dbReference type="ARBA" id="ARBA00022801"/>
    </source>
</evidence>
<feature type="active site" description="Nucleophile" evidence="4">
    <location>
        <position position="283"/>
    </location>
</feature>
<evidence type="ECO:0000256" key="4">
    <source>
        <dbReference type="PROSITE-ProRule" id="PRU01100"/>
    </source>
</evidence>
<dbReference type="SMART" id="SM00758">
    <property type="entry name" value="PA14"/>
    <property type="match status" value="1"/>
</dbReference>
<dbReference type="Gene3D" id="3.20.20.80">
    <property type="entry name" value="Glycosidases"/>
    <property type="match status" value="1"/>
</dbReference>
<feature type="domain" description="GH26" evidence="6">
    <location>
        <begin position="39"/>
        <end position="331"/>
    </location>
</feature>
<gene>
    <name evidence="8" type="ORF">NV381_32405</name>
</gene>
<protein>
    <submittedName>
        <fullName evidence="8">Glycosyl hydrolase</fullName>
    </submittedName>
</protein>
<evidence type="ECO:0000259" key="6">
    <source>
        <dbReference type="PROSITE" id="PS51764"/>
    </source>
</evidence>
<dbReference type="PRINTS" id="PR00739">
    <property type="entry name" value="GLHYDRLASE26"/>
</dbReference>
<evidence type="ECO:0000256" key="3">
    <source>
        <dbReference type="ARBA" id="ARBA00023295"/>
    </source>
</evidence>
<feature type="chain" id="PRO_5047018515" evidence="5">
    <location>
        <begin position="22"/>
        <end position="486"/>
    </location>
</feature>
<keyword evidence="2 4" id="KW-0378">Hydrolase</keyword>
<reference evidence="8 9" key="1">
    <citation type="submission" date="2022-08" db="EMBL/GenBank/DDBJ databases">
        <title>Paenibacillus endoradicis sp. nov., Paenibacillus radicibacter sp. nov and Paenibacillus pararadicis sp. nov., three cold-adapted plant growth-promoting bacteria isolated from root of Larix gmelinii in Great Khingan.</title>
        <authorList>
            <person name="Xue H."/>
        </authorList>
    </citation>
    <scope>NUCLEOTIDE SEQUENCE [LARGE SCALE GENOMIC DNA]</scope>
    <source>
        <strain evidence="8 9">N5-1-1-5</strain>
    </source>
</reference>
<dbReference type="Proteomes" id="UP001300012">
    <property type="component" value="Unassembled WGS sequence"/>
</dbReference>
<sequence>MIRKVISILLLFTLVAPHFPAFPNISLASSAPVNPVASTEAKAVLQNLYEISGTKIISGQHDYLESPDELNNKLKKQTGKHAGIHGYELGAIMNQSSSEVASQRQKVVNSAIAWHKAGGLVTITYHESIPGECRCWSNVQKEMSQSEFDKYVTPGTTEYNKLIADLDEVAVYLTKLKDAGVPVLWRPYHEMNGGWFWWGKKNNFPALWNIMYDRYVEVHKLNNLLWVWSPNAPTEWADPYTLTYPSPDKVDVLAVDIYGNDYRQEYYDKIVELANGKPVAIGENGEIPDAAVLENQPKWAYMMVWGKMLNEKNTAEKIHSFYTSPRSIKRGTVPLTLRMPGKAAGKNGLVAEYYGNKDFSDLKEVREDSNIDFNWRQSAPTAAVQAGAFSVRWTGRLWPSYTETYTISSLSDDGIRIWVDGQLVIDSWFNQSWVERTGTISLTAGKPVEFKVEYYNDTAGAAAKVMWASPSHTKEIIPESALFIPK</sequence>
<dbReference type="Pfam" id="PF02156">
    <property type="entry name" value="Glyco_hydro_26"/>
    <property type="match status" value="1"/>
</dbReference>
<feature type="domain" description="PA14" evidence="7">
    <location>
        <begin position="344"/>
        <end position="481"/>
    </location>
</feature>
<dbReference type="RefSeq" id="WP_258217446.1">
    <property type="nucleotide sequence ID" value="NZ_JANQBD010000033.1"/>
</dbReference>
<dbReference type="InterPro" id="IPR022790">
    <property type="entry name" value="GH26_dom"/>
</dbReference>
<accession>A0ABT1YRU9</accession>
<feature type="active site" description="Proton donor" evidence="4">
    <location>
        <position position="190"/>
    </location>
</feature>
<proteinExistence type="inferred from homology"/>
<keyword evidence="3 4" id="KW-0326">Glycosidase</keyword>
<dbReference type="InterPro" id="IPR017853">
    <property type="entry name" value="GH"/>
</dbReference>
<feature type="signal peptide" evidence="5">
    <location>
        <begin position="1"/>
        <end position="21"/>
    </location>
</feature>
<dbReference type="PROSITE" id="PS51764">
    <property type="entry name" value="GH26"/>
    <property type="match status" value="1"/>
</dbReference>
<organism evidence="8 9">
    <name type="scientific">Paenibacillus radicis</name>
    <name type="common">ex Xue et al. 2023</name>
    <dbReference type="NCBI Taxonomy" id="2972489"/>
    <lineage>
        <taxon>Bacteria</taxon>
        <taxon>Bacillati</taxon>
        <taxon>Bacillota</taxon>
        <taxon>Bacilli</taxon>
        <taxon>Bacillales</taxon>
        <taxon>Paenibacillaceae</taxon>
        <taxon>Paenibacillus</taxon>
    </lineage>
</organism>
<name>A0ABT1YRU9_9BACL</name>
<dbReference type="Gene3D" id="3.90.182.10">
    <property type="entry name" value="Toxin - Anthrax Protective Antigen,domain 1"/>
    <property type="match status" value="1"/>
</dbReference>
<dbReference type="Pfam" id="PF07691">
    <property type="entry name" value="PA14"/>
    <property type="match status" value="1"/>
</dbReference>
<evidence type="ECO:0000313" key="9">
    <source>
        <dbReference type="Proteomes" id="UP001300012"/>
    </source>
</evidence>
<dbReference type="PANTHER" id="PTHR40079:SF4">
    <property type="entry name" value="GH26 DOMAIN-CONTAINING PROTEIN-RELATED"/>
    <property type="match status" value="1"/>
</dbReference>
<dbReference type="PROSITE" id="PS51820">
    <property type="entry name" value="PA14"/>
    <property type="match status" value="1"/>
</dbReference>
<keyword evidence="9" id="KW-1185">Reference proteome</keyword>
<dbReference type="InterPro" id="IPR011658">
    <property type="entry name" value="PA14_dom"/>
</dbReference>
<dbReference type="EMBL" id="JANQBD010000033">
    <property type="protein sequence ID" value="MCR8635903.1"/>
    <property type="molecule type" value="Genomic_DNA"/>
</dbReference>
<evidence type="ECO:0000259" key="7">
    <source>
        <dbReference type="PROSITE" id="PS51820"/>
    </source>
</evidence>
<comment type="caution">
    <text evidence="8">The sequence shown here is derived from an EMBL/GenBank/DDBJ whole genome shotgun (WGS) entry which is preliminary data.</text>
</comment>
<dbReference type="InterPro" id="IPR037524">
    <property type="entry name" value="PA14/GLEYA"/>
</dbReference>
<evidence type="ECO:0000313" key="8">
    <source>
        <dbReference type="EMBL" id="MCR8635903.1"/>
    </source>
</evidence>